<keyword evidence="5 7" id="KW-1133">Transmembrane helix</keyword>
<evidence type="ECO:0000256" key="2">
    <source>
        <dbReference type="ARBA" id="ARBA00022448"/>
    </source>
</evidence>
<dbReference type="PANTHER" id="PTHR43386:SF1">
    <property type="entry name" value="D,D-DIPEPTIDE TRANSPORT SYSTEM PERMEASE PROTEIN DDPC-RELATED"/>
    <property type="match status" value="1"/>
</dbReference>
<dbReference type="Proteomes" id="UP000196531">
    <property type="component" value="Unassembled WGS sequence"/>
</dbReference>
<protein>
    <submittedName>
        <fullName evidence="9">Diguanylate cyclase</fullName>
    </submittedName>
</protein>
<dbReference type="Pfam" id="PF12911">
    <property type="entry name" value="OppC_N"/>
    <property type="match status" value="1"/>
</dbReference>
<comment type="similarity">
    <text evidence="7">Belongs to the binding-protein-dependent transport system permease family.</text>
</comment>
<evidence type="ECO:0000256" key="5">
    <source>
        <dbReference type="ARBA" id="ARBA00022989"/>
    </source>
</evidence>
<accession>A0A1Y5FB32</accession>
<evidence type="ECO:0000256" key="6">
    <source>
        <dbReference type="ARBA" id="ARBA00023136"/>
    </source>
</evidence>
<dbReference type="AlphaFoldDB" id="A0A1Y5FB32"/>
<proteinExistence type="inferred from homology"/>
<feature type="transmembrane region" description="Helical" evidence="7">
    <location>
        <begin position="88"/>
        <end position="115"/>
    </location>
</feature>
<evidence type="ECO:0000313" key="9">
    <source>
        <dbReference type="EMBL" id="OUR96671.1"/>
    </source>
</evidence>
<comment type="caution">
    <text evidence="9">The sequence shown here is derived from an EMBL/GenBank/DDBJ whole genome shotgun (WGS) entry which is preliminary data.</text>
</comment>
<gene>
    <name evidence="9" type="ORF">A9Q84_10025</name>
</gene>
<keyword evidence="4 7" id="KW-0812">Transmembrane</keyword>
<feature type="transmembrane region" description="Helical" evidence="7">
    <location>
        <begin position="127"/>
        <end position="148"/>
    </location>
</feature>
<keyword evidence="6 7" id="KW-0472">Membrane</keyword>
<dbReference type="InterPro" id="IPR050366">
    <property type="entry name" value="BP-dependent_transpt_permease"/>
</dbReference>
<evidence type="ECO:0000259" key="8">
    <source>
        <dbReference type="PROSITE" id="PS50928"/>
    </source>
</evidence>
<evidence type="ECO:0000256" key="7">
    <source>
        <dbReference type="RuleBase" id="RU363032"/>
    </source>
</evidence>
<name>A0A1Y5FB32_9BACT</name>
<evidence type="ECO:0000256" key="1">
    <source>
        <dbReference type="ARBA" id="ARBA00004651"/>
    </source>
</evidence>
<dbReference type="CDD" id="cd06261">
    <property type="entry name" value="TM_PBP2"/>
    <property type="match status" value="1"/>
</dbReference>
<comment type="subcellular location">
    <subcellularLocation>
        <location evidence="1 7">Cell membrane</location>
        <topology evidence="1 7">Multi-pass membrane protein</topology>
    </subcellularLocation>
</comment>
<dbReference type="SUPFAM" id="SSF161098">
    <property type="entry name" value="MetI-like"/>
    <property type="match status" value="1"/>
</dbReference>
<sequence>MENVIEEKMEHPLVEFWGQFSQNKGAVFGLAIIVLFSFLALFAPLIAPFDPTNIDPTNLRVPPIFSSGGAPQYFFGTDDVGRDILSRLIYGAQISMLIGFFVVVISASIGTFLGLVSGYYGGKVDRLVMRFIDILMAFPSILLAIVVVSVMGPGISNAVIAVAIVAIPGFTRIVRASVMAEKKKQYVMASKTFGAGSFRIMFSEILPNCMAPLIVQGTLGFSDGILNAAALGFLGLGAQAPTPEWGIMLADARPFIESSPWMVTLPGLCILLVVLGFNLFGDGLRDALDPRLKR</sequence>
<reference evidence="10" key="1">
    <citation type="journal article" date="2017" name="Proc. Natl. Acad. Sci. U.S.A.">
        <title>Simulation of Deepwater Horizon oil plume reveals substrate specialization within a complex community of hydrocarbon-degraders.</title>
        <authorList>
            <person name="Hu P."/>
            <person name="Dubinsky E.A."/>
            <person name="Probst A.J."/>
            <person name="Wang J."/>
            <person name="Sieber C.M.K."/>
            <person name="Tom L.M."/>
            <person name="Gardinali P."/>
            <person name="Banfield J.F."/>
            <person name="Atlas R.M."/>
            <person name="Andersen G.L."/>
        </authorList>
    </citation>
    <scope>NUCLEOTIDE SEQUENCE [LARGE SCALE GENOMIC DNA]</scope>
</reference>
<evidence type="ECO:0000256" key="4">
    <source>
        <dbReference type="ARBA" id="ARBA00022692"/>
    </source>
</evidence>
<dbReference type="InterPro" id="IPR035906">
    <property type="entry name" value="MetI-like_sf"/>
</dbReference>
<evidence type="ECO:0000256" key="3">
    <source>
        <dbReference type="ARBA" id="ARBA00022475"/>
    </source>
</evidence>
<feature type="domain" description="ABC transmembrane type-1" evidence="8">
    <location>
        <begin position="92"/>
        <end position="281"/>
    </location>
</feature>
<keyword evidence="3" id="KW-1003">Cell membrane</keyword>
<dbReference type="PROSITE" id="PS50928">
    <property type="entry name" value="ABC_TM1"/>
    <property type="match status" value="1"/>
</dbReference>
<feature type="transmembrane region" description="Helical" evidence="7">
    <location>
        <begin position="154"/>
        <end position="174"/>
    </location>
</feature>
<dbReference type="GO" id="GO:0005886">
    <property type="term" value="C:plasma membrane"/>
    <property type="evidence" value="ECO:0007669"/>
    <property type="project" value="UniProtKB-SubCell"/>
</dbReference>
<feature type="transmembrane region" description="Helical" evidence="7">
    <location>
        <begin position="261"/>
        <end position="280"/>
    </location>
</feature>
<dbReference type="Pfam" id="PF00528">
    <property type="entry name" value="BPD_transp_1"/>
    <property type="match status" value="1"/>
</dbReference>
<evidence type="ECO:0000313" key="10">
    <source>
        <dbReference type="Proteomes" id="UP000196531"/>
    </source>
</evidence>
<dbReference type="GO" id="GO:0055085">
    <property type="term" value="P:transmembrane transport"/>
    <property type="evidence" value="ECO:0007669"/>
    <property type="project" value="InterPro"/>
</dbReference>
<dbReference type="InterPro" id="IPR025966">
    <property type="entry name" value="OppC_N"/>
</dbReference>
<feature type="transmembrane region" description="Helical" evidence="7">
    <location>
        <begin position="26"/>
        <end position="47"/>
    </location>
</feature>
<dbReference type="EMBL" id="MAAO01000006">
    <property type="protein sequence ID" value="OUR96671.1"/>
    <property type="molecule type" value="Genomic_DNA"/>
</dbReference>
<dbReference type="InterPro" id="IPR000515">
    <property type="entry name" value="MetI-like"/>
</dbReference>
<dbReference type="PANTHER" id="PTHR43386">
    <property type="entry name" value="OLIGOPEPTIDE TRANSPORT SYSTEM PERMEASE PROTEIN APPC"/>
    <property type="match status" value="1"/>
</dbReference>
<organism evidence="9 10">
    <name type="scientific">Halobacteriovorax marinus</name>
    <dbReference type="NCBI Taxonomy" id="97084"/>
    <lineage>
        <taxon>Bacteria</taxon>
        <taxon>Pseudomonadati</taxon>
        <taxon>Bdellovibrionota</taxon>
        <taxon>Bacteriovoracia</taxon>
        <taxon>Bacteriovoracales</taxon>
        <taxon>Halobacteriovoraceae</taxon>
        <taxon>Halobacteriovorax</taxon>
    </lineage>
</organism>
<dbReference type="Gene3D" id="1.10.3720.10">
    <property type="entry name" value="MetI-like"/>
    <property type="match status" value="1"/>
</dbReference>
<keyword evidence="2 7" id="KW-0813">Transport</keyword>